<feature type="chain" id="PRO_5046043965" evidence="1">
    <location>
        <begin position="22"/>
        <end position="59"/>
    </location>
</feature>
<feature type="signal peptide" evidence="1">
    <location>
        <begin position="1"/>
        <end position="21"/>
    </location>
</feature>
<dbReference type="EMBL" id="JBHFXX010000020">
    <property type="protein sequence ID" value="MFB3802400.1"/>
    <property type="molecule type" value="Genomic_DNA"/>
</dbReference>
<evidence type="ECO:0000313" key="3">
    <source>
        <dbReference type="Proteomes" id="UP001577047"/>
    </source>
</evidence>
<name>A0ABV4ZCP3_9PSED</name>
<evidence type="ECO:0000313" key="2">
    <source>
        <dbReference type="EMBL" id="MFB3802400.1"/>
    </source>
</evidence>
<organism evidence="2 3">
    <name type="scientific">Pseudomonas boreofloridensis</name>
    <dbReference type="NCBI Taxonomy" id="3064348"/>
    <lineage>
        <taxon>Bacteria</taxon>
        <taxon>Pseudomonadati</taxon>
        <taxon>Pseudomonadota</taxon>
        <taxon>Gammaproteobacteria</taxon>
        <taxon>Pseudomonadales</taxon>
        <taxon>Pseudomonadaceae</taxon>
        <taxon>Pseudomonas</taxon>
    </lineage>
</organism>
<dbReference type="RefSeq" id="WP_304485264.1">
    <property type="nucleotide sequence ID" value="NZ_JAUQOQ010000024.1"/>
</dbReference>
<accession>A0ABV4ZCP3</accession>
<keyword evidence="1" id="KW-0732">Signal</keyword>
<keyword evidence="3" id="KW-1185">Reference proteome</keyword>
<gene>
    <name evidence="2" type="ORF">ACE1YR_18510</name>
</gene>
<dbReference type="Proteomes" id="UP001577047">
    <property type="component" value="Unassembled WGS sequence"/>
</dbReference>
<reference evidence="2 3" key="1">
    <citation type="submission" date="2024-09" db="EMBL/GenBank/DDBJ databases">
        <authorList>
            <person name="Fullem K."/>
        </authorList>
    </citation>
    <scope>NUCLEOTIDE SEQUENCE [LARGE SCALE GENOMIC DNA]</scope>
    <source>
        <strain evidence="3">K1(2024)</strain>
    </source>
</reference>
<comment type="caution">
    <text evidence="2">The sequence shown here is derived from an EMBL/GenBank/DDBJ whole genome shotgun (WGS) entry which is preliminary data.</text>
</comment>
<protein>
    <submittedName>
        <fullName evidence="2">Uncharacterized protein</fullName>
    </submittedName>
</protein>
<proteinExistence type="predicted"/>
<evidence type="ECO:0000256" key="1">
    <source>
        <dbReference type="SAM" id="SignalP"/>
    </source>
</evidence>
<sequence>MKTSMAVSAGVLFLLMSTAHAAPTAPAEDNREWVPTQMQKTIPVVASAPVTLLAAGSLS</sequence>